<gene>
    <name evidence="3" type="ORF">M91_18754</name>
</gene>
<evidence type="ECO:0000256" key="2">
    <source>
        <dbReference type="SAM" id="MobiDB-lite"/>
    </source>
</evidence>
<accession>L8IGV1</accession>
<protein>
    <submittedName>
        <fullName evidence="3">Uncharacterized protein</fullName>
    </submittedName>
</protein>
<dbReference type="PANTHER" id="PTHR31813:SF19">
    <property type="entry name" value="PROLINE RICH 23C"/>
    <property type="match status" value="1"/>
</dbReference>
<proteinExistence type="inferred from homology"/>
<dbReference type="Pfam" id="PF10630">
    <property type="entry name" value="DUF2476"/>
    <property type="match status" value="1"/>
</dbReference>
<evidence type="ECO:0000313" key="3">
    <source>
        <dbReference type="EMBL" id="ELR54734.1"/>
    </source>
</evidence>
<feature type="region of interest" description="Disordered" evidence="2">
    <location>
        <begin position="26"/>
        <end position="51"/>
    </location>
</feature>
<dbReference type="InterPro" id="IPR018903">
    <property type="entry name" value="PRR23"/>
</dbReference>
<organism evidence="3 4">
    <name type="scientific">Bos mutus</name>
    <name type="common">wild yak</name>
    <dbReference type="NCBI Taxonomy" id="72004"/>
    <lineage>
        <taxon>Eukaryota</taxon>
        <taxon>Metazoa</taxon>
        <taxon>Chordata</taxon>
        <taxon>Craniata</taxon>
        <taxon>Vertebrata</taxon>
        <taxon>Euteleostomi</taxon>
        <taxon>Mammalia</taxon>
        <taxon>Eutheria</taxon>
        <taxon>Laurasiatheria</taxon>
        <taxon>Artiodactyla</taxon>
        <taxon>Ruminantia</taxon>
        <taxon>Pecora</taxon>
        <taxon>Bovidae</taxon>
        <taxon>Bovinae</taxon>
        <taxon>Bos</taxon>
    </lineage>
</organism>
<dbReference type="AlphaFoldDB" id="L8IGV1"/>
<evidence type="ECO:0000256" key="1">
    <source>
        <dbReference type="ARBA" id="ARBA00009113"/>
    </source>
</evidence>
<dbReference type="PANTHER" id="PTHR31813">
    <property type="entry name" value="PROLINE-RICH PROTEIN 23B"/>
    <property type="match status" value="1"/>
</dbReference>
<comment type="similarity">
    <text evidence="1">Belongs to the PRR23 family.</text>
</comment>
<dbReference type="Proteomes" id="UP000011080">
    <property type="component" value="Unassembled WGS sequence"/>
</dbReference>
<sequence>MGSPPRGPNASAAAWWVLQIRVSGLAKRGQTEEPTSPESKSEAVPVPGQPDLAPDRVVVLPTSCALPVLIEDIDLLLGPEPTSVRQVSWRSHPHAGPKVLLGLTVEGPWGQGLEWGAFLSAPWKCMALGPGFFYTAVPEVACLEEA</sequence>
<dbReference type="EMBL" id="JH881362">
    <property type="protein sequence ID" value="ELR54734.1"/>
    <property type="molecule type" value="Genomic_DNA"/>
</dbReference>
<reference evidence="3 4" key="1">
    <citation type="journal article" date="2012" name="Nat. Genet.">
        <title>The yak genome and adaptation to life at high altitude.</title>
        <authorList>
            <person name="Qiu Q."/>
            <person name="Zhang G."/>
            <person name="Ma T."/>
            <person name="Qian W."/>
            <person name="Wang J."/>
            <person name="Ye Z."/>
            <person name="Cao C."/>
            <person name="Hu Q."/>
            <person name="Kim J."/>
            <person name="Larkin D.M."/>
            <person name="Auvil L."/>
            <person name="Capitanu B."/>
            <person name="Ma J."/>
            <person name="Lewin H.A."/>
            <person name="Qian X."/>
            <person name="Lang Y."/>
            <person name="Zhou R."/>
            <person name="Wang L."/>
            <person name="Wang K."/>
            <person name="Xia J."/>
            <person name="Liao S."/>
            <person name="Pan S."/>
            <person name="Lu X."/>
            <person name="Hou H."/>
            <person name="Wang Y."/>
            <person name="Zang X."/>
            <person name="Yin Y."/>
            <person name="Ma H."/>
            <person name="Zhang J."/>
            <person name="Wang Z."/>
            <person name="Zhang Y."/>
            <person name="Zhang D."/>
            <person name="Yonezawa T."/>
            <person name="Hasegawa M."/>
            <person name="Zhong Y."/>
            <person name="Liu W."/>
            <person name="Zhang Y."/>
            <person name="Huang Z."/>
            <person name="Zhang S."/>
            <person name="Long R."/>
            <person name="Yang H."/>
            <person name="Wang J."/>
            <person name="Lenstra J.A."/>
            <person name="Cooper D.N."/>
            <person name="Wu Y."/>
            <person name="Wang J."/>
            <person name="Shi P."/>
            <person name="Wang J."/>
            <person name="Liu J."/>
        </authorList>
    </citation>
    <scope>NUCLEOTIDE SEQUENCE [LARGE SCALE GENOMIC DNA]</scope>
    <source>
        <strain evidence="4">yakQH1</strain>
    </source>
</reference>
<name>L8IGV1_9CETA</name>
<feature type="non-terminal residue" evidence="3">
    <location>
        <position position="146"/>
    </location>
</feature>
<evidence type="ECO:0000313" key="4">
    <source>
        <dbReference type="Proteomes" id="UP000011080"/>
    </source>
</evidence>